<accession>A0A2P9AMU3</accession>
<name>A0A2P9AMU3_9HYPH</name>
<sequence>MGDIGSPVQTASAEAQDIGGQHRYSDLAIETCLTLGLVFGLRLPQVEGLLV</sequence>
<evidence type="ECO:0000313" key="1">
    <source>
        <dbReference type="EMBL" id="SJM32467.1"/>
    </source>
</evidence>
<dbReference type="AlphaFoldDB" id="A0A2P9AMU3"/>
<dbReference type="EMBL" id="FUIG01000036">
    <property type="protein sequence ID" value="SJM32467.1"/>
    <property type="molecule type" value="Genomic_DNA"/>
</dbReference>
<keyword evidence="2" id="KW-1185">Reference proteome</keyword>
<protein>
    <submittedName>
        <fullName evidence="1">Uncharacterized protein</fullName>
    </submittedName>
</protein>
<gene>
    <name evidence="1" type="ORF">BQ8482_290062</name>
</gene>
<proteinExistence type="predicted"/>
<evidence type="ECO:0000313" key="2">
    <source>
        <dbReference type="Proteomes" id="UP000245698"/>
    </source>
</evidence>
<reference evidence="2" key="1">
    <citation type="submission" date="2016-12" db="EMBL/GenBank/DDBJ databases">
        <authorList>
            <person name="Brunel B."/>
        </authorList>
    </citation>
    <scope>NUCLEOTIDE SEQUENCE [LARGE SCALE GENOMIC DNA]</scope>
</reference>
<dbReference type="Proteomes" id="UP000245698">
    <property type="component" value="Unassembled WGS sequence"/>
</dbReference>
<organism evidence="1 2">
    <name type="scientific">Mesorhizobium delmotii</name>
    <dbReference type="NCBI Taxonomy" id="1631247"/>
    <lineage>
        <taxon>Bacteria</taxon>
        <taxon>Pseudomonadati</taxon>
        <taxon>Pseudomonadota</taxon>
        <taxon>Alphaproteobacteria</taxon>
        <taxon>Hyphomicrobiales</taxon>
        <taxon>Phyllobacteriaceae</taxon>
        <taxon>Mesorhizobium</taxon>
    </lineage>
</organism>